<proteinExistence type="predicted"/>
<protein>
    <recommendedName>
        <fullName evidence="2">Ubiquitin-activating enzyme E1 FCCH domain-containing protein</fullName>
    </recommendedName>
</protein>
<organism evidence="1">
    <name type="scientific">marine sediment metagenome</name>
    <dbReference type="NCBI Taxonomy" id="412755"/>
    <lineage>
        <taxon>unclassified sequences</taxon>
        <taxon>metagenomes</taxon>
        <taxon>ecological metagenomes</taxon>
    </lineage>
</organism>
<gene>
    <name evidence="1" type="ORF">S01H1_41355</name>
</gene>
<reference evidence="1" key="1">
    <citation type="journal article" date="2014" name="Front. Microbiol.">
        <title>High frequency of phylogenetically diverse reductive dehalogenase-homologous genes in deep subseafloor sedimentary metagenomes.</title>
        <authorList>
            <person name="Kawai M."/>
            <person name="Futagami T."/>
            <person name="Toyoda A."/>
            <person name="Takaki Y."/>
            <person name="Nishi S."/>
            <person name="Hori S."/>
            <person name="Arai W."/>
            <person name="Tsubouchi T."/>
            <person name="Morono Y."/>
            <person name="Uchiyama I."/>
            <person name="Ito T."/>
            <person name="Fujiyama A."/>
            <person name="Inagaki F."/>
            <person name="Takami H."/>
        </authorList>
    </citation>
    <scope>NUCLEOTIDE SEQUENCE</scope>
    <source>
        <strain evidence="1">Expedition CK06-06</strain>
    </source>
</reference>
<name>X0V404_9ZZZZ</name>
<sequence length="251" mass="26523">RAENVVAWADHPIAGTVQSVCVVPSADEDEVWLSILRDETVTYDDVTVTYEDATVTYGIIFIEKMMPRSFGTDISDAFFVDSGITVTNSPASTTVGGFTHLVGKTITILGDGVKYTPTAVVDDSGEVTISTAVTTAQGGLAYTSKLEPMKPVVETQMGTTAASIVAAHEMGVSLLDSYGVKVGISDSALYDIDLDDIRWTNLSGIDGLFTGTVVVSVDGGFSIERPLIISSSSPLPCTVRALIPRMEKAGR</sequence>
<feature type="non-terminal residue" evidence="1">
    <location>
        <position position="1"/>
    </location>
</feature>
<evidence type="ECO:0008006" key="2">
    <source>
        <dbReference type="Google" id="ProtNLM"/>
    </source>
</evidence>
<evidence type="ECO:0000313" key="1">
    <source>
        <dbReference type="EMBL" id="GAG12835.1"/>
    </source>
</evidence>
<comment type="caution">
    <text evidence="1">The sequence shown here is derived from an EMBL/GenBank/DDBJ whole genome shotgun (WGS) entry which is preliminary data.</text>
</comment>
<dbReference type="AlphaFoldDB" id="X0V404"/>
<dbReference type="EMBL" id="BARS01026227">
    <property type="protein sequence ID" value="GAG12835.1"/>
    <property type="molecule type" value="Genomic_DNA"/>
</dbReference>
<accession>X0V404</accession>